<comment type="caution">
    <text evidence="2">The sequence shown here is derived from an EMBL/GenBank/DDBJ whole genome shotgun (WGS) entry which is preliminary data.</text>
</comment>
<dbReference type="EMBL" id="BMLQ01000004">
    <property type="protein sequence ID" value="GGO44698.1"/>
    <property type="molecule type" value="Genomic_DNA"/>
</dbReference>
<proteinExistence type="predicted"/>
<feature type="compositionally biased region" description="Basic and acidic residues" evidence="1">
    <location>
        <begin position="90"/>
        <end position="103"/>
    </location>
</feature>
<reference evidence="3" key="1">
    <citation type="journal article" date="2019" name="Int. J. Syst. Evol. Microbiol.">
        <title>The Global Catalogue of Microorganisms (GCM) 10K type strain sequencing project: providing services to taxonomists for standard genome sequencing and annotation.</title>
        <authorList>
            <consortium name="The Broad Institute Genomics Platform"/>
            <consortium name="The Broad Institute Genome Sequencing Center for Infectious Disease"/>
            <person name="Wu L."/>
            <person name="Ma J."/>
        </authorList>
    </citation>
    <scope>NUCLEOTIDE SEQUENCE [LARGE SCALE GENOMIC DNA]</scope>
    <source>
        <strain evidence="3">CGMCC 1.7064</strain>
    </source>
</reference>
<keyword evidence="3" id="KW-1185">Reference proteome</keyword>
<gene>
    <name evidence="2" type="ORF">GCM10010977_15690</name>
</gene>
<evidence type="ECO:0000256" key="1">
    <source>
        <dbReference type="SAM" id="MobiDB-lite"/>
    </source>
</evidence>
<sequence length="103" mass="10861">MVGVPYVASSSKTAPAWVGETLSQSISTAMRVVALETSVMVSPYPGPAGTRRNLRDGRRRSPPSAQASSRALTCARNVGYGAGNAATGQRPDHRSDIPEEGYR</sequence>
<feature type="compositionally biased region" description="Low complexity" evidence="1">
    <location>
        <begin position="62"/>
        <end position="71"/>
    </location>
</feature>
<name>A0ABQ2LYG5_9MICC</name>
<evidence type="ECO:0000313" key="2">
    <source>
        <dbReference type="EMBL" id="GGO44698.1"/>
    </source>
</evidence>
<accession>A0ABQ2LYG5</accession>
<feature type="region of interest" description="Disordered" evidence="1">
    <location>
        <begin position="42"/>
        <end position="103"/>
    </location>
</feature>
<protein>
    <submittedName>
        <fullName evidence="2">Uncharacterized protein</fullName>
    </submittedName>
</protein>
<evidence type="ECO:0000313" key="3">
    <source>
        <dbReference type="Proteomes" id="UP000642509"/>
    </source>
</evidence>
<organism evidence="2 3">
    <name type="scientific">Citricoccus zhacaiensis</name>
    <dbReference type="NCBI Taxonomy" id="489142"/>
    <lineage>
        <taxon>Bacteria</taxon>
        <taxon>Bacillati</taxon>
        <taxon>Actinomycetota</taxon>
        <taxon>Actinomycetes</taxon>
        <taxon>Micrococcales</taxon>
        <taxon>Micrococcaceae</taxon>
        <taxon>Citricoccus</taxon>
    </lineage>
</organism>
<dbReference type="Proteomes" id="UP000642509">
    <property type="component" value="Unassembled WGS sequence"/>
</dbReference>